<dbReference type="InterPro" id="IPR029044">
    <property type="entry name" value="Nucleotide-diphossugar_trans"/>
</dbReference>
<dbReference type="InterPro" id="IPR051398">
    <property type="entry name" value="Polysacch_Deacetylase"/>
</dbReference>
<dbReference type="PANTHER" id="PTHR34216:SF3">
    <property type="entry name" value="POLY-BETA-1,6-N-ACETYL-D-GLUCOSAMINE N-DEACETYLASE"/>
    <property type="match status" value="1"/>
</dbReference>
<evidence type="ECO:0000256" key="6">
    <source>
        <dbReference type="ARBA" id="ARBA00032976"/>
    </source>
</evidence>
<keyword evidence="9" id="KW-1185">Reference proteome</keyword>
<comment type="caution">
    <text evidence="8">The sequence shown here is derived from an EMBL/GenBank/DDBJ whole genome shotgun (WGS) entry which is preliminary data.</text>
</comment>
<dbReference type="CDD" id="cd10918">
    <property type="entry name" value="CE4_NodB_like_5s_6s"/>
    <property type="match status" value="1"/>
</dbReference>
<dbReference type="SUPFAM" id="SSF53448">
    <property type="entry name" value="Nucleotide-diphospho-sugar transferases"/>
    <property type="match status" value="1"/>
</dbReference>
<dbReference type="InterPro" id="IPR001173">
    <property type="entry name" value="Glyco_trans_2-like"/>
</dbReference>
<evidence type="ECO:0000313" key="8">
    <source>
        <dbReference type="EMBL" id="GEP58654.1"/>
    </source>
</evidence>
<evidence type="ECO:0000313" key="9">
    <source>
        <dbReference type="Proteomes" id="UP000321058"/>
    </source>
</evidence>
<dbReference type="SUPFAM" id="SSF88713">
    <property type="entry name" value="Glycoside hydrolase/deacetylase"/>
    <property type="match status" value="1"/>
</dbReference>
<evidence type="ECO:0000256" key="5">
    <source>
        <dbReference type="ARBA" id="ARBA00022729"/>
    </source>
</evidence>
<dbReference type="Gene3D" id="3.90.550.10">
    <property type="entry name" value="Spore Coat Polysaccharide Biosynthesis Protein SpsA, Chain A"/>
    <property type="match status" value="1"/>
</dbReference>
<sequence>MTLSIVIPAHNAAGTIAETLASVLAQTRNDWHTIVVDDGSTDDTRRVVQDHVDRDKRFQLLTHEGSAEGVSAARNRGIAAATGRWLLFLDADDRIERSFVERMLGRLEATPGAKVAYCGSRRITERGRRGLAWFPTAIARAPFETLARISPIVMHGVVLDRALVAEQGGFDTSLRTAEDTDFFQRIARTGVAFLPVPEPLALYHMRRGSLSTDVRAMLADGTRVIERGFDIDPRVVNPSERHAAGADPAIGTKEMAIGEYALWCAAADVGQGGRGGSPLRALSDRRGDLAELCRQTIVQALVFGAQCLPDELPHDDPAFVERVGALLHEVERAACRPGLAQQLRFALEPEIFSPQRLTDRLVVEGTLLVRQDVAHLAPIAVDARIDRVRVEFRSGTRIVGHGEAPALGGFSAGDVMQLALDSVSLAELLKSGGLLQRPGFWLHATAATVRLGSSLAMAKLRRRAVPIRSLRALAKAILADAALAATGGAGSGEGAIAALIAEGRTMAERTVPAATSKPAEPIAATGGDRRAYWEALYRTEDPWAYGSSYEQLKYCRTLDLLPQKPIDKAMELACSEGRFTELLAPRVDHLIAADISETALQRARQRCSTHGNVEWRRLDLFDDLLPNGLDLVVCSEVLYDLADRAALTRIAQRLAASLAPGGHLLCAHALVLEDDPAHTGYDWAAAFGAKTIAETLSAIPGLALERSLQTELYRVDLYRRLAGGEAAPAPHIEETELGPLPEPDFARPVVWGGAMARRGDVGQRERTDRLPILLYHRIAEDGPADLARYRQTPASFAEQMRWLRRNGYHAVTSDDVARHLATGQPFAGRPVLISFDDAYCDFHDAAWPILRAHDFTAEIFVVTDKVGGLADWDVAYGPPAPLMDWPQIQSLAAAGVRFGSHMASHSHMAELSSREIVLEAARSRAALERALGAECRSIAAPFGEGDERFVRIARRCGYASGFTTDPGHAALGLDPLRLPRIEVVGGWSIEAFVEAVRGV</sequence>
<dbReference type="GO" id="GO:0008757">
    <property type="term" value="F:S-adenosylmethionine-dependent methyltransferase activity"/>
    <property type="evidence" value="ECO:0007669"/>
    <property type="project" value="InterPro"/>
</dbReference>
<dbReference type="InterPro" id="IPR002509">
    <property type="entry name" value="NODB_dom"/>
</dbReference>
<dbReference type="GO" id="GO:0016810">
    <property type="term" value="F:hydrolase activity, acting on carbon-nitrogen (but not peptide) bonds"/>
    <property type="evidence" value="ECO:0007669"/>
    <property type="project" value="InterPro"/>
</dbReference>
<dbReference type="InterPro" id="IPR008715">
    <property type="entry name" value="SAM-MeTfrase_NodS-like"/>
</dbReference>
<dbReference type="GO" id="GO:0009312">
    <property type="term" value="P:oligosaccharide biosynthetic process"/>
    <property type="evidence" value="ECO:0007669"/>
    <property type="project" value="InterPro"/>
</dbReference>
<dbReference type="InterPro" id="IPR011330">
    <property type="entry name" value="Glyco_hydro/deAcase_b/a-brl"/>
</dbReference>
<comment type="subcellular location">
    <subcellularLocation>
        <location evidence="2">Secreted</location>
    </subcellularLocation>
</comment>
<dbReference type="Proteomes" id="UP000321058">
    <property type="component" value="Unassembled WGS sequence"/>
</dbReference>
<dbReference type="EMBL" id="BKAJ01000107">
    <property type="protein sequence ID" value="GEP58654.1"/>
    <property type="molecule type" value="Genomic_DNA"/>
</dbReference>
<dbReference type="AlphaFoldDB" id="A0A512NI70"/>
<evidence type="ECO:0000256" key="3">
    <source>
        <dbReference type="ARBA" id="ARBA00010973"/>
    </source>
</evidence>
<accession>A0A512NI70</accession>
<dbReference type="Pfam" id="PF00535">
    <property type="entry name" value="Glycos_transf_2"/>
    <property type="match status" value="1"/>
</dbReference>
<dbReference type="CDD" id="cd02440">
    <property type="entry name" value="AdoMet_MTases"/>
    <property type="match status" value="1"/>
</dbReference>
<name>A0A512NI70_9HYPH</name>
<dbReference type="PANTHER" id="PTHR34216">
    <property type="match status" value="1"/>
</dbReference>
<gene>
    <name evidence="8" type="ORF">RSO01_58200</name>
</gene>
<keyword evidence="5" id="KW-0732">Signal</keyword>
<dbReference type="SUPFAM" id="SSF53335">
    <property type="entry name" value="S-adenosyl-L-methionine-dependent methyltransferases"/>
    <property type="match status" value="1"/>
</dbReference>
<evidence type="ECO:0000256" key="2">
    <source>
        <dbReference type="ARBA" id="ARBA00004613"/>
    </source>
</evidence>
<comment type="similarity">
    <text evidence="3">Belongs to the polysaccharide deacetylase family.</text>
</comment>
<dbReference type="GO" id="GO:0005576">
    <property type="term" value="C:extracellular region"/>
    <property type="evidence" value="ECO:0007669"/>
    <property type="project" value="UniProtKB-SubCell"/>
</dbReference>
<comment type="function">
    <text evidence="1">Is involved in generating a small heat-stable compound (Nod), an acylated oligomer of N-acetylglucosamine, that stimulates mitosis in various plant protoplasts.</text>
</comment>
<dbReference type="RefSeq" id="WP_147154052.1">
    <property type="nucleotide sequence ID" value="NZ_BKAJ01000107.1"/>
</dbReference>
<dbReference type="OrthoDB" id="7296636at2"/>
<evidence type="ECO:0000256" key="1">
    <source>
        <dbReference type="ARBA" id="ARBA00003236"/>
    </source>
</evidence>
<protein>
    <recommendedName>
        <fullName evidence="4">Chitooligosaccharide deacetylase</fullName>
    </recommendedName>
    <alternativeName>
        <fullName evidence="6">Nodulation protein B</fullName>
    </alternativeName>
</protein>
<organism evidence="8 9">
    <name type="scientific">Reyranella soli</name>
    <dbReference type="NCBI Taxonomy" id="1230389"/>
    <lineage>
        <taxon>Bacteria</taxon>
        <taxon>Pseudomonadati</taxon>
        <taxon>Pseudomonadota</taxon>
        <taxon>Alphaproteobacteria</taxon>
        <taxon>Hyphomicrobiales</taxon>
        <taxon>Reyranellaceae</taxon>
        <taxon>Reyranella</taxon>
    </lineage>
</organism>
<feature type="domain" description="NodB homology" evidence="7">
    <location>
        <begin position="829"/>
        <end position="999"/>
    </location>
</feature>
<evidence type="ECO:0000259" key="7">
    <source>
        <dbReference type="PROSITE" id="PS51677"/>
    </source>
</evidence>
<reference evidence="8 9" key="1">
    <citation type="submission" date="2019-07" db="EMBL/GenBank/DDBJ databases">
        <title>Whole genome shotgun sequence of Reyranella soli NBRC 108950.</title>
        <authorList>
            <person name="Hosoyama A."/>
            <person name="Uohara A."/>
            <person name="Ohji S."/>
            <person name="Ichikawa N."/>
        </authorList>
    </citation>
    <scope>NUCLEOTIDE SEQUENCE [LARGE SCALE GENOMIC DNA]</scope>
    <source>
        <strain evidence="8 9">NBRC 108950</strain>
    </source>
</reference>
<dbReference type="Pfam" id="PF01522">
    <property type="entry name" value="Polysacc_deac_1"/>
    <property type="match status" value="1"/>
</dbReference>
<dbReference type="PROSITE" id="PS51677">
    <property type="entry name" value="NODB"/>
    <property type="match status" value="1"/>
</dbReference>
<dbReference type="Gene3D" id="3.20.20.370">
    <property type="entry name" value="Glycoside hydrolase/deacetylase"/>
    <property type="match status" value="1"/>
</dbReference>
<dbReference type="Pfam" id="PF05401">
    <property type="entry name" value="NodS"/>
    <property type="match status" value="1"/>
</dbReference>
<dbReference type="Gene3D" id="3.40.50.150">
    <property type="entry name" value="Vaccinia Virus protein VP39"/>
    <property type="match status" value="1"/>
</dbReference>
<evidence type="ECO:0000256" key="4">
    <source>
        <dbReference type="ARBA" id="ARBA00020071"/>
    </source>
</evidence>
<dbReference type="InterPro" id="IPR029063">
    <property type="entry name" value="SAM-dependent_MTases_sf"/>
</dbReference>
<proteinExistence type="inferred from homology"/>